<dbReference type="InterPro" id="IPR036388">
    <property type="entry name" value="WH-like_DNA-bd_sf"/>
</dbReference>
<dbReference type="SUPFAM" id="SSF46785">
    <property type="entry name" value="Winged helix' DNA-binding domain"/>
    <property type="match status" value="2"/>
</dbReference>
<evidence type="ECO:0000256" key="1">
    <source>
        <dbReference type="SAM" id="MobiDB-lite"/>
    </source>
</evidence>
<dbReference type="EMBL" id="WSES01000003">
    <property type="protein sequence ID" value="MVW60710.1"/>
    <property type="molecule type" value="Genomic_DNA"/>
</dbReference>
<name>A0A7X3K7V3_9BURK</name>
<sequence length="232" mass="25153">MASWSTCSTRSRTTGASRSRSWSTTPRRCTASRRCNRTSGRSIAMQDDLLRQLHAFGAVAESGGIRPSSLVLARSPATSTRAVARMERILAVMLFERTVGGMRLTPAGAGVLARARRIRDELAAVHAQALDSCQRAGPVAALSALFNERRLQLAVALALLGRMPDVAQLADVSQPAVSQAIARLEADLGQPVFVRGGPRMEPTDIGSRWIIHFTRVLHELQQLRQCAGAYRP</sequence>
<feature type="domain" description="HTH lysR-type" evidence="2">
    <location>
        <begin position="146"/>
        <end position="203"/>
    </location>
</feature>
<reference evidence="3 4" key="1">
    <citation type="submission" date="2019-12" db="EMBL/GenBank/DDBJ databases">
        <authorList>
            <person name="Li C."/>
            <person name="Zhao J."/>
        </authorList>
    </citation>
    <scope>NUCLEOTIDE SEQUENCE [LARGE SCALE GENOMIC DNA]</scope>
    <source>
        <strain evidence="3 4">NEAU-DD11</strain>
    </source>
</reference>
<gene>
    <name evidence="3" type="ORF">GPY61_12295</name>
</gene>
<dbReference type="Pfam" id="PF00126">
    <property type="entry name" value="HTH_1"/>
    <property type="match status" value="2"/>
</dbReference>
<evidence type="ECO:0000313" key="3">
    <source>
        <dbReference type="EMBL" id="MVW60710.1"/>
    </source>
</evidence>
<dbReference type="PROSITE" id="PS50931">
    <property type="entry name" value="HTH_LYSR"/>
    <property type="match status" value="2"/>
</dbReference>
<comment type="caution">
    <text evidence="3">The sequence shown here is derived from an EMBL/GenBank/DDBJ whole genome shotgun (WGS) entry which is preliminary data.</text>
</comment>
<evidence type="ECO:0000259" key="2">
    <source>
        <dbReference type="PROSITE" id="PS50931"/>
    </source>
</evidence>
<protein>
    <submittedName>
        <fullName evidence="3">LysR family transcriptional regulator</fullName>
    </submittedName>
</protein>
<dbReference type="Gene3D" id="1.10.10.10">
    <property type="entry name" value="Winged helix-like DNA-binding domain superfamily/Winged helix DNA-binding domain"/>
    <property type="match status" value="2"/>
</dbReference>
<dbReference type="InterPro" id="IPR000847">
    <property type="entry name" value="LysR_HTH_N"/>
</dbReference>
<feature type="compositionally biased region" description="Low complexity" evidence="1">
    <location>
        <begin position="1"/>
        <end position="29"/>
    </location>
</feature>
<dbReference type="PANTHER" id="PTHR30419:SF30">
    <property type="entry name" value="LYSR FAMILY TRANSCRIPTIONAL REGULATOR"/>
    <property type="match status" value="1"/>
</dbReference>
<dbReference type="InterPro" id="IPR036390">
    <property type="entry name" value="WH_DNA-bd_sf"/>
</dbReference>
<accession>A0A7X3K7V3</accession>
<proteinExistence type="predicted"/>
<dbReference type="GO" id="GO:0003700">
    <property type="term" value="F:DNA-binding transcription factor activity"/>
    <property type="evidence" value="ECO:0007669"/>
    <property type="project" value="InterPro"/>
</dbReference>
<keyword evidence="4" id="KW-1185">Reference proteome</keyword>
<dbReference type="Proteomes" id="UP000443353">
    <property type="component" value="Unassembled WGS sequence"/>
</dbReference>
<feature type="domain" description="HTH lysR-type" evidence="2">
    <location>
        <begin position="48"/>
        <end position="105"/>
    </location>
</feature>
<dbReference type="PANTHER" id="PTHR30419">
    <property type="entry name" value="HTH-TYPE TRANSCRIPTIONAL REGULATOR YBHD"/>
    <property type="match status" value="1"/>
</dbReference>
<organism evidence="3 4">
    <name type="scientific">Massilia cellulosiltytica</name>
    <dbReference type="NCBI Taxonomy" id="2683234"/>
    <lineage>
        <taxon>Bacteria</taxon>
        <taxon>Pseudomonadati</taxon>
        <taxon>Pseudomonadota</taxon>
        <taxon>Betaproteobacteria</taxon>
        <taxon>Burkholderiales</taxon>
        <taxon>Oxalobacteraceae</taxon>
        <taxon>Telluria group</taxon>
        <taxon>Massilia</taxon>
    </lineage>
</organism>
<dbReference type="InterPro" id="IPR050950">
    <property type="entry name" value="HTH-type_LysR_regulators"/>
</dbReference>
<dbReference type="AlphaFoldDB" id="A0A7X3K7V3"/>
<evidence type="ECO:0000313" key="4">
    <source>
        <dbReference type="Proteomes" id="UP000443353"/>
    </source>
</evidence>
<feature type="region of interest" description="Disordered" evidence="1">
    <location>
        <begin position="1"/>
        <end position="35"/>
    </location>
</feature>
<dbReference type="GO" id="GO:0005829">
    <property type="term" value="C:cytosol"/>
    <property type="evidence" value="ECO:0007669"/>
    <property type="project" value="TreeGrafter"/>
</dbReference>